<evidence type="ECO:0000256" key="3">
    <source>
        <dbReference type="ARBA" id="ARBA00022475"/>
    </source>
</evidence>
<protein>
    <submittedName>
        <fullName evidence="9">Trimeric intracellular cation channel family protein</fullName>
    </submittedName>
</protein>
<feature type="transmembrane region" description="Helical" evidence="7">
    <location>
        <begin position="117"/>
        <end position="137"/>
    </location>
</feature>
<keyword evidence="3" id="KW-1003">Cell membrane</keyword>
<evidence type="ECO:0000313" key="9">
    <source>
        <dbReference type="EMBL" id="MFD1798705.1"/>
    </source>
</evidence>
<dbReference type="EMBL" id="JBHUFF010000008">
    <property type="protein sequence ID" value="MFD1798705.1"/>
    <property type="molecule type" value="Genomic_DNA"/>
</dbReference>
<evidence type="ECO:0000256" key="6">
    <source>
        <dbReference type="ARBA" id="ARBA00023136"/>
    </source>
</evidence>
<dbReference type="PANTHER" id="PTHR30506:SF3">
    <property type="entry name" value="UPF0126 INNER MEMBRANE PROTEIN YADS-RELATED"/>
    <property type="match status" value="1"/>
</dbReference>
<dbReference type="Proteomes" id="UP001597285">
    <property type="component" value="Unassembled WGS sequence"/>
</dbReference>
<feature type="domain" description="Glycine transporter" evidence="8">
    <location>
        <begin position="6"/>
        <end position="78"/>
    </location>
</feature>
<dbReference type="PANTHER" id="PTHR30506">
    <property type="entry name" value="INNER MEMBRANE PROTEIN"/>
    <property type="match status" value="1"/>
</dbReference>
<feature type="transmembrane region" description="Helical" evidence="7">
    <location>
        <begin position="173"/>
        <end position="190"/>
    </location>
</feature>
<evidence type="ECO:0000256" key="2">
    <source>
        <dbReference type="ARBA" id="ARBA00008193"/>
    </source>
</evidence>
<dbReference type="RefSeq" id="WP_058919115.1">
    <property type="nucleotide sequence ID" value="NZ_JBHSQC010000015.1"/>
</dbReference>
<evidence type="ECO:0000256" key="5">
    <source>
        <dbReference type="ARBA" id="ARBA00022989"/>
    </source>
</evidence>
<dbReference type="Pfam" id="PF03458">
    <property type="entry name" value="Gly_transporter"/>
    <property type="match status" value="2"/>
</dbReference>
<comment type="subcellular location">
    <subcellularLocation>
        <location evidence="1">Cell membrane</location>
        <topology evidence="1">Multi-pass membrane protein</topology>
    </subcellularLocation>
</comment>
<evidence type="ECO:0000256" key="1">
    <source>
        <dbReference type="ARBA" id="ARBA00004651"/>
    </source>
</evidence>
<feature type="transmembrane region" description="Helical" evidence="7">
    <location>
        <begin position="64"/>
        <end position="80"/>
    </location>
</feature>
<keyword evidence="5 7" id="KW-1133">Transmembrane helix</keyword>
<name>A0ABW4NKP1_9LACT</name>
<reference evidence="10" key="1">
    <citation type="journal article" date="2019" name="Int. J. Syst. Evol. Microbiol.">
        <title>The Global Catalogue of Microorganisms (GCM) 10K type strain sequencing project: providing services to taxonomists for standard genome sequencing and annotation.</title>
        <authorList>
            <consortium name="The Broad Institute Genomics Platform"/>
            <consortium name="The Broad Institute Genome Sequencing Center for Infectious Disease"/>
            <person name="Wu L."/>
            <person name="Ma J."/>
        </authorList>
    </citation>
    <scope>NUCLEOTIDE SEQUENCE [LARGE SCALE GENOMIC DNA]</scope>
    <source>
        <strain evidence="10">KCTC 42143</strain>
    </source>
</reference>
<proteinExistence type="inferred from homology"/>
<keyword evidence="6 7" id="KW-0472">Membrane</keyword>
<organism evidence="9 10">
    <name type="scientific">Carnobacterium antarcticum</name>
    <dbReference type="NCBI Taxonomy" id="2126436"/>
    <lineage>
        <taxon>Bacteria</taxon>
        <taxon>Bacillati</taxon>
        <taxon>Bacillota</taxon>
        <taxon>Bacilli</taxon>
        <taxon>Lactobacillales</taxon>
        <taxon>Carnobacteriaceae</taxon>
        <taxon>Carnobacterium</taxon>
    </lineage>
</organism>
<sequence length="201" mass="22199">MGTWEVFLIIGTISFALQGGLIAMEKKYDLFGVYLFGILTAFGGGAIRNTLIDAPDYELWKQGSLFYSAVIAITLILLFPKPFLASRELWGNFLDAVGLIAFSIHGATVAVKLDLPVSAVVVSALLTATGGGVMRDLLSQRQPIVLGEVVYGLWVCLIGLIIGMGWATETWHLYLLFIVFTVLRVLSYLYDWKVPVRRYSE</sequence>
<comment type="caution">
    <text evidence="9">The sequence shown here is derived from an EMBL/GenBank/DDBJ whole genome shotgun (WGS) entry which is preliminary data.</text>
</comment>
<feature type="transmembrane region" description="Helical" evidence="7">
    <location>
        <begin position="31"/>
        <end position="52"/>
    </location>
</feature>
<evidence type="ECO:0000256" key="4">
    <source>
        <dbReference type="ARBA" id="ARBA00022692"/>
    </source>
</evidence>
<evidence type="ECO:0000259" key="8">
    <source>
        <dbReference type="Pfam" id="PF03458"/>
    </source>
</evidence>
<gene>
    <name evidence="9" type="ORF">ACFSBK_02375</name>
</gene>
<feature type="transmembrane region" description="Helical" evidence="7">
    <location>
        <begin position="149"/>
        <end position="167"/>
    </location>
</feature>
<evidence type="ECO:0000313" key="10">
    <source>
        <dbReference type="Proteomes" id="UP001597285"/>
    </source>
</evidence>
<feature type="transmembrane region" description="Helical" evidence="7">
    <location>
        <begin position="6"/>
        <end position="24"/>
    </location>
</feature>
<feature type="domain" description="Glycine transporter" evidence="8">
    <location>
        <begin position="93"/>
        <end position="164"/>
    </location>
</feature>
<keyword evidence="4 7" id="KW-0812">Transmembrane</keyword>
<accession>A0ABW4NKP1</accession>
<dbReference type="InterPro" id="IPR005115">
    <property type="entry name" value="Gly_transporter"/>
</dbReference>
<feature type="transmembrane region" description="Helical" evidence="7">
    <location>
        <begin position="92"/>
        <end position="111"/>
    </location>
</feature>
<comment type="similarity">
    <text evidence="2">Belongs to the UPF0126 family.</text>
</comment>
<keyword evidence="10" id="KW-1185">Reference proteome</keyword>
<evidence type="ECO:0000256" key="7">
    <source>
        <dbReference type="SAM" id="Phobius"/>
    </source>
</evidence>